<organism evidence="1 2">
    <name type="scientific">Parascaris equorum</name>
    <name type="common">Equine roundworm</name>
    <dbReference type="NCBI Taxonomy" id="6256"/>
    <lineage>
        <taxon>Eukaryota</taxon>
        <taxon>Metazoa</taxon>
        <taxon>Ecdysozoa</taxon>
        <taxon>Nematoda</taxon>
        <taxon>Chromadorea</taxon>
        <taxon>Rhabditida</taxon>
        <taxon>Spirurina</taxon>
        <taxon>Ascaridomorpha</taxon>
        <taxon>Ascaridoidea</taxon>
        <taxon>Ascarididae</taxon>
        <taxon>Parascaris</taxon>
    </lineage>
</organism>
<dbReference type="Proteomes" id="UP000887564">
    <property type="component" value="Unplaced"/>
</dbReference>
<protein>
    <submittedName>
        <fullName evidence="2">Uncharacterized protein</fullName>
    </submittedName>
</protein>
<accession>A0A914RZD4</accession>
<sequence length="83" mass="9393">MLSWMHTAQTRLWLFVTRWKQACSPQTHPHWPLIQSTTKRLSLGTGRERPMEAGDGSSILLGALENISSTRASINNVDFRGKE</sequence>
<keyword evidence="1" id="KW-1185">Reference proteome</keyword>
<evidence type="ECO:0000313" key="2">
    <source>
        <dbReference type="WBParaSite" id="PEQ_0001024901-mRNA-1"/>
    </source>
</evidence>
<dbReference type="WBParaSite" id="PEQ_0001024901-mRNA-1">
    <property type="protein sequence ID" value="PEQ_0001024901-mRNA-1"/>
    <property type="gene ID" value="PEQ_0001024901"/>
</dbReference>
<reference evidence="2" key="1">
    <citation type="submission" date="2022-11" db="UniProtKB">
        <authorList>
            <consortium name="WormBaseParasite"/>
        </authorList>
    </citation>
    <scope>IDENTIFICATION</scope>
</reference>
<name>A0A914RZD4_PAREQ</name>
<proteinExistence type="predicted"/>
<evidence type="ECO:0000313" key="1">
    <source>
        <dbReference type="Proteomes" id="UP000887564"/>
    </source>
</evidence>
<dbReference type="AlphaFoldDB" id="A0A914RZD4"/>